<dbReference type="PANTHER" id="PTHR43110:SF1">
    <property type="entry name" value="THIOL PEROXIDASE"/>
    <property type="match status" value="1"/>
</dbReference>
<name>A0A0M9APD2_9EURY</name>
<sequence>MDLDFDVVDLDPVDHPEAGDTAPDFTRPLVNDEFWEDESLASVCADSDRVVLVFHAMDGAFPATYIWNEIRDRAWHEQATVVGVSISTPYEHKQLLEEREIEGDYRLFSDPANGVAQQYGIDMDLDGMAGIEEPRPSVFVLDSDRTVEYAWVAENWPDFPDYDDVEAQL</sequence>
<evidence type="ECO:0000256" key="1">
    <source>
        <dbReference type="ARBA" id="ARBA00023284"/>
    </source>
</evidence>
<dbReference type="EMBL" id="LIUF01000001">
    <property type="protein sequence ID" value="KOX94975.1"/>
    <property type="molecule type" value="Genomic_DNA"/>
</dbReference>
<dbReference type="PATRIC" id="fig|1705562.3.peg.1701"/>
<dbReference type="InterPro" id="IPR050455">
    <property type="entry name" value="Tpx_Peroxidase_subfamily"/>
</dbReference>
<proteinExistence type="predicted"/>
<comment type="caution">
    <text evidence="3">The sequence shown here is derived from an EMBL/GenBank/DDBJ whole genome shotgun (WGS) entry which is preliminary data.</text>
</comment>
<accession>A0A0M9APD2</accession>
<evidence type="ECO:0000313" key="4">
    <source>
        <dbReference type="EMBL" id="NLV05048.1"/>
    </source>
</evidence>
<dbReference type="Pfam" id="PF00578">
    <property type="entry name" value="AhpC-TSA"/>
    <property type="match status" value="1"/>
</dbReference>
<reference evidence="3 5" key="1">
    <citation type="submission" date="2015-08" db="EMBL/GenBank/DDBJ databases">
        <title>Genomes of Isolates from Cabo Rojo, PR.</title>
        <authorList>
            <person name="Sanchez-Nieves R.L."/>
            <person name="Montalvo-Rodriguez R."/>
        </authorList>
    </citation>
    <scope>NUCLEOTIDE SEQUENCE [LARGE SCALE GENOMIC DNA]</scope>
    <source>
        <strain evidence="3 5">SL3</strain>
    </source>
</reference>
<organism evidence="3 5">
    <name type="scientific">Haloarcula rubripromontorii</name>
    <dbReference type="NCBI Taxonomy" id="1705562"/>
    <lineage>
        <taxon>Archaea</taxon>
        <taxon>Methanobacteriati</taxon>
        <taxon>Methanobacteriota</taxon>
        <taxon>Stenosarchaea group</taxon>
        <taxon>Halobacteria</taxon>
        <taxon>Halobacteriales</taxon>
        <taxon>Haloarculaceae</taxon>
        <taxon>Haloarcula</taxon>
    </lineage>
</organism>
<dbReference type="Proteomes" id="UP000037729">
    <property type="component" value="Unassembled WGS sequence"/>
</dbReference>
<dbReference type="OrthoDB" id="334647at2157"/>
<keyword evidence="5" id="KW-1185">Reference proteome</keyword>
<evidence type="ECO:0000259" key="2">
    <source>
        <dbReference type="PROSITE" id="PS51352"/>
    </source>
</evidence>
<dbReference type="InterPro" id="IPR000866">
    <property type="entry name" value="AhpC/TSA"/>
</dbReference>
<dbReference type="GO" id="GO:0016491">
    <property type="term" value="F:oxidoreductase activity"/>
    <property type="evidence" value="ECO:0007669"/>
    <property type="project" value="InterPro"/>
</dbReference>
<reference evidence="4" key="2">
    <citation type="submission" date="2019-12" db="EMBL/GenBank/DDBJ databases">
        <title>The whole-genome sequencing of Haloarcula japonica strain pws8.</title>
        <authorList>
            <person name="Verma D.K."/>
            <person name="Gopal K."/>
            <person name="Prasad E.S."/>
        </authorList>
    </citation>
    <scope>NUCLEOTIDE SEQUENCE</scope>
    <source>
        <strain evidence="4">Pws8</strain>
    </source>
</reference>
<gene>
    <name evidence="3" type="ORF">AMS69_03695</name>
    <name evidence="4" type="ORF">GOC83_02700</name>
</gene>
<dbReference type="EMBL" id="WOWB01000001">
    <property type="protein sequence ID" value="NLV05048.1"/>
    <property type="molecule type" value="Genomic_DNA"/>
</dbReference>
<dbReference type="SUPFAM" id="SSF52833">
    <property type="entry name" value="Thioredoxin-like"/>
    <property type="match status" value="1"/>
</dbReference>
<dbReference type="STRING" id="1705562.AMS69_03695"/>
<dbReference type="RefSeq" id="WP_053966734.1">
    <property type="nucleotide sequence ID" value="NZ_JAWJXX010000021.1"/>
</dbReference>
<dbReference type="AlphaFoldDB" id="A0A0M9APD2"/>
<dbReference type="PANTHER" id="PTHR43110">
    <property type="entry name" value="THIOL PEROXIDASE"/>
    <property type="match status" value="1"/>
</dbReference>
<dbReference type="InterPro" id="IPR036249">
    <property type="entry name" value="Thioredoxin-like_sf"/>
</dbReference>
<dbReference type="Proteomes" id="UP000610611">
    <property type="component" value="Unassembled WGS sequence"/>
</dbReference>
<feature type="domain" description="Thioredoxin" evidence="2">
    <location>
        <begin position="16"/>
        <end position="169"/>
    </location>
</feature>
<evidence type="ECO:0000313" key="5">
    <source>
        <dbReference type="Proteomes" id="UP000037729"/>
    </source>
</evidence>
<protein>
    <submittedName>
        <fullName evidence="3">AhpC/TSA family protein</fullName>
    </submittedName>
    <submittedName>
        <fullName evidence="4">Redoxin domain-containing protein</fullName>
    </submittedName>
</protein>
<keyword evidence="1" id="KW-0676">Redox-active center</keyword>
<evidence type="ECO:0000313" key="3">
    <source>
        <dbReference type="EMBL" id="KOX94975.1"/>
    </source>
</evidence>
<dbReference type="Gene3D" id="3.40.30.10">
    <property type="entry name" value="Glutaredoxin"/>
    <property type="match status" value="1"/>
</dbReference>
<dbReference type="PROSITE" id="PS51352">
    <property type="entry name" value="THIOREDOXIN_2"/>
    <property type="match status" value="1"/>
</dbReference>
<dbReference type="InterPro" id="IPR013766">
    <property type="entry name" value="Thioredoxin_domain"/>
</dbReference>
<dbReference type="GO" id="GO:0016209">
    <property type="term" value="F:antioxidant activity"/>
    <property type="evidence" value="ECO:0007669"/>
    <property type="project" value="InterPro"/>
</dbReference>